<dbReference type="InterPro" id="IPR042070">
    <property type="entry name" value="PucR_C-HTH_sf"/>
</dbReference>
<dbReference type="PANTHER" id="PTHR33744">
    <property type="entry name" value="CARBOHYDRATE DIACID REGULATOR"/>
    <property type="match status" value="1"/>
</dbReference>
<dbReference type="RefSeq" id="WP_234995616.1">
    <property type="nucleotide sequence ID" value="NZ_FQVN01000002.1"/>
</dbReference>
<dbReference type="STRING" id="2017.SAMN05444320_102723"/>
<evidence type="ECO:0000259" key="2">
    <source>
        <dbReference type="Pfam" id="PF13556"/>
    </source>
</evidence>
<evidence type="ECO:0000259" key="3">
    <source>
        <dbReference type="Pfam" id="PF25906"/>
    </source>
</evidence>
<dbReference type="Pfam" id="PF13556">
    <property type="entry name" value="HTH_30"/>
    <property type="match status" value="1"/>
</dbReference>
<accession>A0A1M4ZFQ8</accession>
<feature type="domain" description="PucR C-terminal helix-turn-helix" evidence="2">
    <location>
        <begin position="370"/>
        <end position="428"/>
    </location>
</feature>
<dbReference type="InterPro" id="IPR058663">
    <property type="entry name" value="PucR-like_N"/>
</dbReference>
<keyword evidence="5" id="KW-1185">Reference proteome</keyword>
<dbReference type="Pfam" id="PF25906">
    <property type="entry name" value="PucR-like_N"/>
    <property type="match status" value="1"/>
</dbReference>
<dbReference type="PANTHER" id="PTHR33744:SF1">
    <property type="entry name" value="DNA-BINDING TRANSCRIPTIONAL ACTIVATOR ADER"/>
    <property type="match status" value="1"/>
</dbReference>
<organism evidence="4 5">
    <name type="scientific">Streptoalloteichus hindustanus</name>
    <dbReference type="NCBI Taxonomy" id="2017"/>
    <lineage>
        <taxon>Bacteria</taxon>
        <taxon>Bacillati</taxon>
        <taxon>Actinomycetota</taxon>
        <taxon>Actinomycetes</taxon>
        <taxon>Pseudonocardiales</taxon>
        <taxon>Pseudonocardiaceae</taxon>
        <taxon>Streptoalloteichus</taxon>
    </lineage>
</organism>
<evidence type="ECO:0000313" key="4">
    <source>
        <dbReference type="EMBL" id="SHF16879.1"/>
    </source>
</evidence>
<dbReference type="AlphaFoldDB" id="A0A1M4ZFQ8"/>
<evidence type="ECO:0000256" key="1">
    <source>
        <dbReference type="SAM" id="MobiDB-lite"/>
    </source>
</evidence>
<dbReference type="InterPro" id="IPR025736">
    <property type="entry name" value="PucR_C-HTH_dom"/>
</dbReference>
<dbReference type="InterPro" id="IPR051448">
    <property type="entry name" value="CdaR-like_regulators"/>
</dbReference>
<proteinExistence type="predicted"/>
<gene>
    <name evidence="4" type="ORF">SAMN05444320_102723</name>
</gene>
<sequence length="451" mass="49303">MNSLSFGGQEPEVHVPRNGTAVAVLPPPLAAPSALMTGLEGRMRATNRLLAELPSTLASLLRPHLGRVAGEILREIRQSVPEYALPLEGTFGRVFVHGVEQALLQFLERVAHPTIPRDRRLELFRKLGRCEVAAGRSMDTLQTAYRVGARIAWRTLAEFGQRARLPLPTMCLLAEALFAYIDELSSLSVEGYAAAQARAAGALELRRKRLLETILAVPPASPAKIADLAAAARWPLPERVTAVALDRGDDDPGLSTAPVLDEVLADLEGPEPCLLLSRADQLAALEPDLVGWRAAVGPEVPLDRVGDSLRLARQALTLVRRGHLPDVPRTLCSDHLATLWLRQDEFLVRQMAGRVLAPLADLTPKQRKRLAETLVVWLGVRGGAPEVAARLAVHPQTVRSRMRQLEKLFGDSLSDPDRRFELELALRADALWATEPQPHPETPEPGEPDTP</sequence>
<evidence type="ECO:0000313" key="5">
    <source>
        <dbReference type="Proteomes" id="UP000184501"/>
    </source>
</evidence>
<reference evidence="4 5" key="1">
    <citation type="submission" date="2016-11" db="EMBL/GenBank/DDBJ databases">
        <authorList>
            <person name="Jaros S."/>
            <person name="Januszkiewicz K."/>
            <person name="Wedrychowicz H."/>
        </authorList>
    </citation>
    <scope>NUCLEOTIDE SEQUENCE [LARGE SCALE GENOMIC DNA]</scope>
    <source>
        <strain evidence="4 5">DSM 44523</strain>
    </source>
</reference>
<protein>
    <submittedName>
        <fullName evidence="4">PucR C-terminal helix-turn-helix domain-containing protein</fullName>
    </submittedName>
</protein>
<feature type="region of interest" description="Disordered" evidence="1">
    <location>
        <begin position="431"/>
        <end position="451"/>
    </location>
</feature>
<dbReference type="EMBL" id="FQVN01000002">
    <property type="protein sequence ID" value="SHF16879.1"/>
    <property type="molecule type" value="Genomic_DNA"/>
</dbReference>
<dbReference type="Gene3D" id="1.10.10.2840">
    <property type="entry name" value="PucR C-terminal helix-turn-helix domain"/>
    <property type="match status" value="1"/>
</dbReference>
<name>A0A1M4ZFQ8_STRHI</name>
<dbReference type="Proteomes" id="UP000184501">
    <property type="component" value="Unassembled WGS sequence"/>
</dbReference>
<feature type="domain" description="PucR-like N-terminal" evidence="3">
    <location>
        <begin position="51"/>
        <end position="215"/>
    </location>
</feature>